<keyword evidence="3" id="KW-1185">Reference proteome</keyword>
<evidence type="ECO:0000313" key="3">
    <source>
        <dbReference type="Proteomes" id="UP000198607"/>
    </source>
</evidence>
<protein>
    <submittedName>
        <fullName evidence="2">Uncharacterized protein</fullName>
    </submittedName>
</protein>
<reference evidence="2 3" key="1">
    <citation type="submission" date="2016-10" db="EMBL/GenBank/DDBJ databases">
        <authorList>
            <person name="de Groot N.N."/>
        </authorList>
    </citation>
    <scope>NUCLEOTIDE SEQUENCE [LARGE SCALE GENOMIC DNA]</scope>
    <source>
        <strain evidence="2 3">DSM 5885</strain>
    </source>
</reference>
<proteinExistence type="predicted"/>
<name>A0A1G8GUL9_9RHOO</name>
<dbReference type="AlphaFoldDB" id="A0A1G8GUL9"/>
<dbReference type="Proteomes" id="UP000198607">
    <property type="component" value="Unassembled WGS sequence"/>
</dbReference>
<dbReference type="EMBL" id="FNCY01000011">
    <property type="protein sequence ID" value="SDH98115.1"/>
    <property type="molecule type" value="Genomic_DNA"/>
</dbReference>
<evidence type="ECO:0000313" key="2">
    <source>
        <dbReference type="EMBL" id="SDH98115.1"/>
    </source>
</evidence>
<gene>
    <name evidence="2" type="ORF">SAMN05660652_02643</name>
</gene>
<feature type="transmembrane region" description="Helical" evidence="1">
    <location>
        <begin position="107"/>
        <end position="126"/>
    </location>
</feature>
<feature type="transmembrane region" description="Helical" evidence="1">
    <location>
        <begin position="54"/>
        <end position="75"/>
    </location>
</feature>
<evidence type="ECO:0000256" key="1">
    <source>
        <dbReference type="SAM" id="Phobius"/>
    </source>
</evidence>
<dbReference type="RefSeq" id="WP_143009853.1">
    <property type="nucleotide sequence ID" value="NZ_FNCY01000011.1"/>
</dbReference>
<sequence length="136" mass="14725">MNSAAPRKRNFWIWLIIIWSFGSGVLSLFSFFAVEFGAIPLSDAQRAYFDNLGLLDHLAGVLSAALNLLGAITLFKLRKQAVYLFFCAFGISVLLTGWHAVTRGLSGGLVELGIGLGLLGAVCVYVQKLAKEQCLS</sequence>
<feature type="transmembrane region" description="Helical" evidence="1">
    <location>
        <begin position="82"/>
        <end position="101"/>
    </location>
</feature>
<feature type="transmembrane region" description="Helical" evidence="1">
    <location>
        <begin position="12"/>
        <end position="34"/>
    </location>
</feature>
<keyword evidence="1" id="KW-1133">Transmembrane helix</keyword>
<keyword evidence="1" id="KW-0472">Membrane</keyword>
<accession>A0A1G8GUL9</accession>
<keyword evidence="1" id="KW-0812">Transmembrane</keyword>
<organism evidence="2 3">
    <name type="scientific">Propionivibrio dicarboxylicus</name>
    <dbReference type="NCBI Taxonomy" id="83767"/>
    <lineage>
        <taxon>Bacteria</taxon>
        <taxon>Pseudomonadati</taxon>
        <taxon>Pseudomonadota</taxon>
        <taxon>Betaproteobacteria</taxon>
        <taxon>Rhodocyclales</taxon>
        <taxon>Rhodocyclaceae</taxon>
        <taxon>Propionivibrio</taxon>
    </lineage>
</organism>